<dbReference type="Pfam" id="PF12838">
    <property type="entry name" value="Fer4_7"/>
    <property type="match status" value="1"/>
</dbReference>
<feature type="domain" description="4Fe-4S ferredoxin-type" evidence="5">
    <location>
        <begin position="215"/>
        <end position="244"/>
    </location>
</feature>
<evidence type="ECO:0000256" key="4">
    <source>
        <dbReference type="ARBA" id="ARBA00023014"/>
    </source>
</evidence>
<dbReference type="Pfam" id="PF04015">
    <property type="entry name" value="DUF362"/>
    <property type="match status" value="1"/>
</dbReference>
<dbReference type="InterPro" id="IPR017900">
    <property type="entry name" value="4Fe4S_Fe_S_CS"/>
</dbReference>
<proteinExistence type="predicted"/>
<evidence type="ECO:0000313" key="6">
    <source>
        <dbReference type="EMBL" id="KKK99402.1"/>
    </source>
</evidence>
<dbReference type="InterPro" id="IPR017896">
    <property type="entry name" value="4Fe4S_Fe-S-bd"/>
</dbReference>
<sequence>MKSAVYFIDLRATAGKSFVEKLGRLVDAAGLSDTIKKRDLVAVKLHFGELGNTAFIRPVFIRKIVETIKNFGGIPFLTDTNTLYAGTRSNAPRHLATAYQNGFAFSVVNAPIVIADGLRGKSETRVTINQRRFKTVYIGSEIAKADALVSVAHFTGHELSGFGGTIKNIGMGCASRKGKLAQHSTVSPKVKKKKCAGCGECVPHCSQRAIFFVDDKAVIHNDKCIGCGECILICPNSAIEIRWNQTIPIFLENMIEYTMGVLKKKAGRALFLNFLTDISPACDCMSLNDAPFVRNIGVVASKDPVAIDQVSVDLVNQEPALAESALNTNIKPGEDKFRGIYPKVDWQIQLDYAETLGLGTRKYELLTI</sequence>
<dbReference type="InterPro" id="IPR007160">
    <property type="entry name" value="DUF362"/>
</dbReference>
<dbReference type="EMBL" id="LAZR01045218">
    <property type="protein sequence ID" value="KKK99402.1"/>
    <property type="molecule type" value="Genomic_DNA"/>
</dbReference>
<dbReference type="SUPFAM" id="SSF54862">
    <property type="entry name" value="4Fe-4S ferredoxins"/>
    <property type="match status" value="1"/>
</dbReference>
<dbReference type="PROSITE" id="PS51379">
    <property type="entry name" value="4FE4S_FER_2"/>
    <property type="match status" value="2"/>
</dbReference>
<keyword evidence="3" id="KW-0408">Iron</keyword>
<dbReference type="Gene3D" id="3.40.50.11440">
    <property type="match status" value="1"/>
</dbReference>
<evidence type="ECO:0000259" key="5">
    <source>
        <dbReference type="PROSITE" id="PS51379"/>
    </source>
</evidence>
<dbReference type="PANTHER" id="PTHR24960">
    <property type="entry name" value="PHOTOSYSTEM I IRON-SULFUR CENTER-RELATED"/>
    <property type="match status" value="1"/>
</dbReference>
<keyword evidence="2" id="KW-0479">Metal-binding</keyword>
<reference evidence="6" key="1">
    <citation type="journal article" date="2015" name="Nature">
        <title>Complex archaea that bridge the gap between prokaryotes and eukaryotes.</title>
        <authorList>
            <person name="Spang A."/>
            <person name="Saw J.H."/>
            <person name="Jorgensen S.L."/>
            <person name="Zaremba-Niedzwiedzka K."/>
            <person name="Martijn J."/>
            <person name="Lind A.E."/>
            <person name="van Eijk R."/>
            <person name="Schleper C."/>
            <person name="Guy L."/>
            <person name="Ettema T.J."/>
        </authorList>
    </citation>
    <scope>NUCLEOTIDE SEQUENCE</scope>
</reference>
<keyword evidence="4" id="KW-0411">Iron-sulfur</keyword>
<evidence type="ECO:0000256" key="2">
    <source>
        <dbReference type="ARBA" id="ARBA00022723"/>
    </source>
</evidence>
<name>A0A0F8ZZM2_9ZZZZ</name>
<dbReference type="PANTHER" id="PTHR24960:SF83">
    <property type="entry name" value="4FE-4S FERREDOXIN-TYPE DOMAIN-CONTAINING PROTEIN"/>
    <property type="match status" value="1"/>
</dbReference>
<accession>A0A0F8ZZM2</accession>
<dbReference type="Gene3D" id="3.30.70.20">
    <property type="match status" value="1"/>
</dbReference>
<dbReference type="PROSITE" id="PS00198">
    <property type="entry name" value="4FE4S_FER_1"/>
    <property type="match status" value="1"/>
</dbReference>
<dbReference type="GO" id="GO:0051539">
    <property type="term" value="F:4 iron, 4 sulfur cluster binding"/>
    <property type="evidence" value="ECO:0007669"/>
    <property type="project" value="UniProtKB-KW"/>
</dbReference>
<gene>
    <name evidence="6" type="ORF">LCGC14_2633120</name>
</gene>
<evidence type="ECO:0000256" key="1">
    <source>
        <dbReference type="ARBA" id="ARBA00022485"/>
    </source>
</evidence>
<protein>
    <recommendedName>
        <fullName evidence="5">4Fe-4S ferredoxin-type domain-containing protein</fullName>
    </recommendedName>
</protein>
<feature type="domain" description="4Fe-4S ferredoxin-type" evidence="5">
    <location>
        <begin position="186"/>
        <end position="214"/>
    </location>
</feature>
<organism evidence="6">
    <name type="scientific">marine sediment metagenome</name>
    <dbReference type="NCBI Taxonomy" id="412755"/>
    <lineage>
        <taxon>unclassified sequences</taxon>
        <taxon>metagenomes</taxon>
        <taxon>ecological metagenomes</taxon>
    </lineage>
</organism>
<dbReference type="InterPro" id="IPR050157">
    <property type="entry name" value="PSI_iron-sulfur_center"/>
</dbReference>
<dbReference type="GO" id="GO:0046872">
    <property type="term" value="F:metal ion binding"/>
    <property type="evidence" value="ECO:0007669"/>
    <property type="project" value="UniProtKB-KW"/>
</dbReference>
<comment type="caution">
    <text evidence="6">The sequence shown here is derived from an EMBL/GenBank/DDBJ whole genome shotgun (WGS) entry which is preliminary data.</text>
</comment>
<evidence type="ECO:0000256" key="3">
    <source>
        <dbReference type="ARBA" id="ARBA00023004"/>
    </source>
</evidence>
<keyword evidence="1" id="KW-0004">4Fe-4S</keyword>
<dbReference type="AlphaFoldDB" id="A0A0F8ZZM2"/>